<accession>A0A0F8WTC6</accession>
<evidence type="ECO:0000256" key="1">
    <source>
        <dbReference type="ARBA" id="ARBA00005466"/>
    </source>
</evidence>
<organism evidence="5 6">
    <name type="scientific">Aspergillus rambellii</name>
    <dbReference type="NCBI Taxonomy" id="308745"/>
    <lineage>
        <taxon>Eukaryota</taxon>
        <taxon>Fungi</taxon>
        <taxon>Dikarya</taxon>
        <taxon>Ascomycota</taxon>
        <taxon>Pezizomycotina</taxon>
        <taxon>Eurotiomycetes</taxon>
        <taxon>Eurotiomycetidae</taxon>
        <taxon>Eurotiales</taxon>
        <taxon>Aspergillaceae</taxon>
        <taxon>Aspergillus</taxon>
        <taxon>Aspergillus subgen. Nidulantes</taxon>
    </lineage>
</organism>
<dbReference type="Pfam" id="PF08031">
    <property type="entry name" value="BBE"/>
    <property type="match status" value="1"/>
</dbReference>
<dbReference type="GO" id="GO:0071949">
    <property type="term" value="F:FAD binding"/>
    <property type="evidence" value="ECO:0007669"/>
    <property type="project" value="InterPro"/>
</dbReference>
<name>A0A0F8WTC6_9EURO</name>
<dbReference type="EMBL" id="JZBS01003575">
    <property type="protein sequence ID" value="KKK14497.1"/>
    <property type="molecule type" value="Genomic_DNA"/>
</dbReference>
<dbReference type="SUPFAM" id="SSF56176">
    <property type="entry name" value="FAD-binding/transporter-associated domain-like"/>
    <property type="match status" value="1"/>
</dbReference>
<reference evidence="5 6" key="1">
    <citation type="submission" date="2015-02" db="EMBL/GenBank/DDBJ databases">
        <title>Draft Genome Sequences of Two Closely-Related Aflatoxigenic Aspergillus Species Obtained from the Cote d'Ivoire.</title>
        <authorList>
            <person name="Moore G.G."/>
            <person name="Beltz S.B."/>
            <person name="Mack B.M."/>
        </authorList>
    </citation>
    <scope>NUCLEOTIDE SEQUENCE [LARGE SCALE GENOMIC DNA]</scope>
    <source>
        <strain evidence="5 6">SRRC1468</strain>
    </source>
</reference>
<feature type="domain" description="FAD-binding PCMH-type" evidence="4">
    <location>
        <begin position="125"/>
        <end position="308"/>
    </location>
</feature>
<dbReference type="InterPro" id="IPR016166">
    <property type="entry name" value="FAD-bd_PCMH"/>
</dbReference>
<dbReference type="Proteomes" id="UP000034291">
    <property type="component" value="Unassembled WGS sequence"/>
</dbReference>
<dbReference type="Gene3D" id="3.30.465.10">
    <property type="match status" value="1"/>
</dbReference>
<keyword evidence="6" id="KW-1185">Reference proteome</keyword>
<keyword evidence="3" id="KW-0732">Signal</keyword>
<dbReference type="InterPro" id="IPR006094">
    <property type="entry name" value="Oxid_FAD_bind_N"/>
</dbReference>
<dbReference type="InterPro" id="IPR036318">
    <property type="entry name" value="FAD-bd_PCMH-like_sf"/>
</dbReference>
<evidence type="ECO:0000256" key="2">
    <source>
        <dbReference type="ARBA" id="ARBA00023002"/>
    </source>
</evidence>
<dbReference type="PANTHER" id="PTHR13878:SF91">
    <property type="entry name" value="FAD BINDING DOMAIN PROTEIN (AFU_ORTHOLOGUE AFUA_6G12070)-RELATED"/>
    <property type="match status" value="1"/>
</dbReference>
<dbReference type="AlphaFoldDB" id="A0A0F8WTC6"/>
<dbReference type="OrthoDB" id="9983560at2759"/>
<sequence>MSLKFLTALAVLGSVNAIALAPRASVGTVSDQDWDTFNASVSGRLYNGEPMLAPCYTNYNGEPQVPNLEECIAVQGKKGDPTFITGQFGGYMNTQWGGCQATGQSCVVGSLGPDILSPILKRCDQGSVPYKYVEVQSVEDIQETLQFADKNHLRLVIKNTGHDYEGRSSAPDSLALWMHKMQPPIELEKQFIPDSCSETRGDAITFGAGQQFEGIYEFTETYGYRVVGGSSRTVGAAGGWITGGGHSVLSNELGLGVDNVQQLKAVLPNGTYITANRCQNQDLFFALRGGGGGTFGVITEMTTLVHPKRPMQFVEMGFTTLGAAATSKLMSILVANAEKWASEGWGGFVSSLNLGTSVFMSTALLSHEEAVESMKPLSDFATDFNLGIVNITTSSDYLAGMQNFFDIEELQEALVSASTISSRIVRRESFVGEENQKQLASLLNDFVTVDQKILEPSLQISVLCITAPTLYSQNMPESDQPGGPGAASVTPAWRDGIWHVLQYRSFDSTITDPKTVQSIVQNAHEVMNPLREFTPGSGAYINEADPFEPDSINSFWGQENYARLLEIKKEIDPTNLLMVHNGVGWDETDGRFACFPDIDTAA</sequence>
<dbReference type="Gene3D" id="3.40.462.20">
    <property type="match status" value="1"/>
</dbReference>
<comment type="similarity">
    <text evidence="1">Belongs to the oxygen-dependent FAD-linked oxidoreductase family.</text>
</comment>
<comment type="caution">
    <text evidence="5">The sequence shown here is derived from an EMBL/GenBank/DDBJ whole genome shotgun (WGS) entry which is preliminary data.</text>
</comment>
<dbReference type="InterPro" id="IPR012951">
    <property type="entry name" value="BBE"/>
</dbReference>
<gene>
    <name evidence="5" type="ORF">ARAM_007636</name>
</gene>
<dbReference type="Pfam" id="PF01565">
    <property type="entry name" value="FAD_binding_4"/>
    <property type="match status" value="1"/>
</dbReference>
<dbReference type="InterPro" id="IPR050432">
    <property type="entry name" value="FAD-linked_Oxidoreductases_BP"/>
</dbReference>
<proteinExistence type="inferred from homology"/>
<keyword evidence="2" id="KW-0560">Oxidoreductase</keyword>
<dbReference type="InterPro" id="IPR016169">
    <property type="entry name" value="FAD-bd_PCMH_sub2"/>
</dbReference>
<evidence type="ECO:0000259" key="4">
    <source>
        <dbReference type="PROSITE" id="PS51387"/>
    </source>
</evidence>
<evidence type="ECO:0000256" key="3">
    <source>
        <dbReference type="SAM" id="SignalP"/>
    </source>
</evidence>
<protein>
    <recommendedName>
        <fullName evidence="4">FAD-binding PCMH-type domain-containing protein</fullName>
    </recommendedName>
</protein>
<feature type="signal peptide" evidence="3">
    <location>
        <begin position="1"/>
        <end position="17"/>
    </location>
</feature>
<dbReference type="PROSITE" id="PS51387">
    <property type="entry name" value="FAD_PCMH"/>
    <property type="match status" value="1"/>
</dbReference>
<evidence type="ECO:0000313" key="5">
    <source>
        <dbReference type="EMBL" id="KKK14497.1"/>
    </source>
</evidence>
<dbReference type="STRING" id="308745.A0A0F8WTC6"/>
<feature type="chain" id="PRO_5002529169" description="FAD-binding PCMH-type domain-containing protein" evidence="3">
    <location>
        <begin position="18"/>
        <end position="602"/>
    </location>
</feature>
<evidence type="ECO:0000313" key="6">
    <source>
        <dbReference type="Proteomes" id="UP000034291"/>
    </source>
</evidence>
<dbReference type="GO" id="GO:0016491">
    <property type="term" value="F:oxidoreductase activity"/>
    <property type="evidence" value="ECO:0007669"/>
    <property type="project" value="UniProtKB-KW"/>
</dbReference>
<dbReference type="PANTHER" id="PTHR13878">
    <property type="entry name" value="GULONOLACTONE OXIDASE"/>
    <property type="match status" value="1"/>
</dbReference>